<dbReference type="InterPro" id="IPR053181">
    <property type="entry name" value="EcdB-like_regulator"/>
</dbReference>
<dbReference type="CDD" id="cd12148">
    <property type="entry name" value="fungal_TF_MHR"/>
    <property type="match status" value="1"/>
</dbReference>
<evidence type="ECO:0000313" key="5">
    <source>
        <dbReference type="Proteomes" id="UP000297716"/>
    </source>
</evidence>
<reference evidence="4 5" key="1">
    <citation type="submission" date="2019-03" db="EMBL/GenBank/DDBJ databases">
        <title>Draft genome sequence of Xylaria hypoxylon DSM 108379, a ubiquitous saprotrophic-parasitic fungi on hardwood.</title>
        <authorList>
            <person name="Buettner E."/>
            <person name="Leonhardt S."/>
            <person name="Gebauer A.M."/>
            <person name="Liers C."/>
            <person name="Hofrichter M."/>
            <person name="Kellner H."/>
        </authorList>
    </citation>
    <scope>NUCLEOTIDE SEQUENCE [LARGE SCALE GENOMIC DNA]</scope>
    <source>
        <strain evidence="4 5">DSM 108379</strain>
    </source>
</reference>
<dbReference type="GO" id="GO:0008270">
    <property type="term" value="F:zinc ion binding"/>
    <property type="evidence" value="ECO:0007669"/>
    <property type="project" value="InterPro"/>
</dbReference>
<dbReference type="Proteomes" id="UP000297716">
    <property type="component" value="Unassembled WGS sequence"/>
</dbReference>
<sequence length="1133" mass="126316">MEHSAHPTKRPRLTTPASWSSKLHGQGVSLPQPNPPHHTPVSGGPHHPLPPAQYTPAPSFSRPPEPPLPPAPHHQPLDERRHHHHEHEHYPPMQDTPRQLPLSPAHPSYPSYPPRDSIVKRDIGEEPALPQLRRPSSTGHTVDGLPPTPHGPPHPNQHHPSEDPRRHMNFDNGASMPHSPALYRPPALPQAYHPPAPQQPPQHYDGPHNYGHPPQMYAALEIQNASAKRKPQRASQACDNCRQLKAKCDETKPCKNCREKNVECKYRDPPAKQPDKATTDILEILSFLKEEMSAMSAKFDKFDKMESRVSNLETITMHGNLEAAKMKMESIEEDDQPNIHQSSVSDSRDMLEAEEEATETSTPGRTSVLEPSLSLNEAHETLRQGDHDDVEAEPGPMVLPGRPAMPPNHTTLASLLLKWPSINKMLYRILHAERIRYVEEYPIREEQQRGVLRLFGRGEGPDSDTRTSDKGTPQDLSTTDGEDASDVIAPTPGPELWGQVGSPAPGPGIDYKGGVLTADGNPDWDQARILKYVRSFKENILNMHPILIPKELDAMVKVFLEQLPKPSNTPSNHKASSYPIGFIHPSNQPQAMPEVGSKRKRSPAGDEPSPVMSFRKPGRPYRNIQTALVLVVFALGKICLHKGKIPDVVHEPDGFTSNSPLVRNGVLASPGQGSPGLIPPSSSGLPSPKENERAVHMSRRSSLQGNNLPFSRASSSHKRNLDVIPGLEYFALASDIMSADYGGFGLKHVFVHILAGLYQGQLGRVLESWEHISTASRKLQVVLRPSLGRLSELGSCSPHSRRDNQLAFAFWTCLQLESDILAELQLPQSGILAYESQMPYPNTEFAHNHGFDPYVTEGYLAQLYLRKQLNKVHNLLYDPTTVTSRHYQTMEDEINEIQQLLKSARNTWVPLDYRWKDDDPLPDDILAARLRAKYWGSQVILYRPFLRIILDGEAQPSSTYQNEHASPDTITMNSMGINEKSRKVHDSRTIENARLAIGALIESTRAFHGIHKDKRIIITNVFGTAHAQWGNLLTLAACYKDETLNPYINVDTLSGLFSRTIAFFREIAQPSSALYKDMNMLISLAAELGFPHEEMDMRGDSFSSATSSSLLPPIYSSNSYYHGPSSPSMMRQH</sequence>
<evidence type="ECO:0000259" key="3">
    <source>
        <dbReference type="PROSITE" id="PS50048"/>
    </source>
</evidence>
<evidence type="ECO:0000256" key="1">
    <source>
        <dbReference type="ARBA" id="ARBA00023242"/>
    </source>
</evidence>
<dbReference type="SUPFAM" id="SSF57701">
    <property type="entry name" value="Zn2/Cys6 DNA-binding domain"/>
    <property type="match status" value="1"/>
</dbReference>
<dbReference type="CDD" id="cd00067">
    <property type="entry name" value="GAL4"/>
    <property type="match status" value="1"/>
</dbReference>
<feature type="compositionally biased region" description="Pro residues" evidence="2">
    <location>
        <begin position="146"/>
        <end position="155"/>
    </location>
</feature>
<keyword evidence="5" id="KW-1185">Reference proteome</keyword>
<dbReference type="PROSITE" id="PS50048">
    <property type="entry name" value="ZN2_CY6_FUNGAL_2"/>
    <property type="match status" value="1"/>
</dbReference>
<feature type="compositionally biased region" description="Basic residues" evidence="2">
    <location>
        <begin position="1"/>
        <end position="12"/>
    </location>
</feature>
<evidence type="ECO:0000313" key="4">
    <source>
        <dbReference type="EMBL" id="TGJ84259.1"/>
    </source>
</evidence>
<evidence type="ECO:0000256" key="2">
    <source>
        <dbReference type="SAM" id="MobiDB-lite"/>
    </source>
</evidence>
<dbReference type="PANTHER" id="PTHR47785">
    <property type="entry name" value="ZN(II)2CYS6 TRANSCRIPTION FACTOR (EUROFUNG)-RELATED-RELATED"/>
    <property type="match status" value="1"/>
</dbReference>
<feature type="region of interest" description="Disordered" evidence="2">
    <location>
        <begin position="587"/>
        <end position="617"/>
    </location>
</feature>
<protein>
    <recommendedName>
        <fullName evidence="3">Zn(2)-C6 fungal-type domain-containing protein</fullName>
    </recommendedName>
</protein>
<name>A0A4Z0YIW1_9PEZI</name>
<organism evidence="4 5">
    <name type="scientific">Xylaria hypoxylon</name>
    <dbReference type="NCBI Taxonomy" id="37992"/>
    <lineage>
        <taxon>Eukaryota</taxon>
        <taxon>Fungi</taxon>
        <taxon>Dikarya</taxon>
        <taxon>Ascomycota</taxon>
        <taxon>Pezizomycotina</taxon>
        <taxon>Sordariomycetes</taxon>
        <taxon>Xylariomycetidae</taxon>
        <taxon>Xylariales</taxon>
        <taxon>Xylariaceae</taxon>
        <taxon>Xylaria</taxon>
    </lineage>
</organism>
<keyword evidence="1" id="KW-0539">Nucleus</keyword>
<feature type="compositionally biased region" description="Basic and acidic residues" evidence="2">
    <location>
        <begin position="159"/>
        <end position="169"/>
    </location>
</feature>
<dbReference type="PROSITE" id="PS00463">
    <property type="entry name" value="ZN2_CY6_FUNGAL_1"/>
    <property type="match status" value="1"/>
</dbReference>
<feature type="region of interest" description="Disordered" evidence="2">
    <location>
        <begin position="452"/>
        <end position="504"/>
    </location>
</feature>
<dbReference type="SMART" id="SM00066">
    <property type="entry name" value="GAL4"/>
    <property type="match status" value="1"/>
</dbReference>
<dbReference type="InterPro" id="IPR036864">
    <property type="entry name" value="Zn2-C6_fun-type_DNA-bd_sf"/>
</dbReference>
<feature type="region of interest" description="Disordered" evidence="2">
    <location>
        <begin position="1"/>
        <end position="214"/>
    </location>
</feature>
<proteinExistence type="predicted"/>
<dbReference type="EMBL" id="SKBN01000071">
    <property type="protein sequence ID" value="TGJ84259.1"/>
    <property type="molecule type" value="Genomic_DNA"/>
</dbReference>
<feature type="domain" description="Zn(2)-C6 fungal-type" evidence="3">
    <location>
        <begin position="237"/>
        <end position="266"/>
    </location>
</feature>
<feature type="region of interest" description="Disordered" evidence="2">
    <location>
        <begin position="332"/>
        <end position="404"/>
    </location>
</feature>
<dbReference type="Pfam" id="PF00172">
    <property type="entry name" value="Zn_clus"/>
    <property type="match status" value="1"/>
</dbReference>
<feature type="compositionally biased region" description="Pro residues" evidence="2">
    <location>
        <begin position="186"/>
        <end position="200"/>
    </location>
</feature>
<feature type="compositionally biased region" description="Low complexity" evidence="2">
    <location>
        <begin position="669"/>
        <end position="688"/>
    </location>
</feature>
<gene>
    <name evidence="4" type="ORF">E0Z10_g4501</name>
</gene>
<accession>A0A4Z0YIW1</accession>
<feature type="region of interest" description="Disordered" evidence="2">
    <location>
        <begin position="660"/>
        <end position="711"/>
    </location>
</feature>
<feature type="compositionally biased region" description="Polar residues" evidence="2">
    <location>
        <begin position="470"/>
        <end position="479"/>
    </location>
</feature>
<dbReference type="OrthoDB" id="5244761at2759"/>
<feature type="compositionally biased region" description="Low complexity" evidence="2">
    <location>
        <begin position="100"/>
        <end position="109"/>
    </location>
</feature>
<dbReference type="PANTHER" id="PTHR47785:SF4">
    <property type="entry name" value="ZN(II)2CYS6 TRANSCRIPTION FACTOR (EUROFUNG)"/>
    <property type="match status" value="1"/>
</dbReference>
<dbReference type="GO" id="GO:0000981">
    <property type="term" value="F:DNA-binding transcription factor activity, RNA polymerase II-specific"/>
    <property type="evidence" value="ECO:0007669"/>
    <property type="project" value="InterPro"/>
</dbReference>
<dbReference type="Gene3D" id="4.10.240.10">
    <property type="entry name" value="Zn(2)-C6 fungal-type DNA-binding domain"/>
    <property type="match status" value="1"/>
</dbReference>
<dbReference type="AlphaFoldDB" id="A0A4Z0YIW1"/>
<feature type="compositionally biased region" description="Polar residues" evidence="2">
    <location>
        <begin position="700"/>
        <end position="711"/>
    </location>
</feature>
<feature type="compositionally biased region" description="Basic and acidic residues" evidence="2">
    <location>
        <begin position="377"/>
        <end position="387"/>
    </location>
</feature>
<dbReference type="InterPro" id="IPR001138">
    <property type="entry name" value="Zn2Cys6_DnaBD"/>
</dbReference>
<feature type="compositionally biased region" description="Basic and acidic residues" evidence="2">
    <location>
        <begin position="459"/>
        <end position="469"/>
    </location>
</feature>
<feature type="compositionally biased region" description="Pro residues" evidence="2">
    <location>
        <begin position="61"/>
        <end position="73"/>
    </location>
</feature>
<comment type="caution">
    <text evidence="4">The sequence shown here is derived from an EMBL/GenBank/DDBJ whole genome shotgun (WGS) entry which is preliminary data.</text>
</comment>
<dbReference type="STRING" id="37992.A0A4Z0YIW1"/>